<dbReference type="SUPFAM" id="SSF55729">
    <property type="entry name" value="Acyl-CoA N-acyltransferases (Nat)"/>
    <property type="match status" value="2"/>
</dbReference>
<dbReference type="PROSITE" id="PS51186">
    <property type="entry name" value="GNAT"/>
    <property type="match status" value="2"/>
</dbReference>
<keyword evidence="2" id="KW-0808">Transferase</keyword>
<organism evidence="2 3">
    <name type="scientific">Arthrobacter halodurans</name>
    <dbReference type="NCBI Taxonomy" id="516699"/>
    <lineage>
        <taxon>Bacteria</taxon>
        <taxon>Bacillati</taxon>
        <taxon>Actinomycetota</taxon>
        <taxon>Actinomycetes</taxon>
        <taxon>Micrococcales</taxon>
        <taxon>Micrococcaceae</taxon>
        <taxon>Arthrobacter</taxon>
    </lineage>
</organism>
<dbReference type="Pfam" id="PF00583">
    <property type="entry name" value="Acetyltransf_1"/>
    <property type="match status" value="1"/>
</dbReference>
<reference evidence="2 3" key="1">
    <citation type="submission" date="2024-09" db="EMBL/GenBank/DDBJ databases">
        <authorList>
            <person name="Salinas-Garcia M.A."/>
            <person name="Prieme A."/>
        </authorList>
    </citation>
    <scope>NUCLEOTIDE SEQUENCE [LARGE SCALE GENOMIC DNA]</scope>
    <source>
        <strain evidence="2 3">DSM 21081</strain>
    </source>
</reference>
<dbReference type="GO" id="GO:0016746">
    <property type="term" value="F:acyltransferase activity"/>
    <property type="evidence" value="ECO:0007669"/>
    <property type="project" value="UniProtKB-KW"/>
</dbReference>
<feature type="domain" description="N-acetyltransferase" evidence="1">
    <location>
        <begin position="4"/>
        <end position="196"/>
    </location>
</feature>
<name>A0ABV4UKD4_9MICC</name>
<evidence type="ECO:0000313" key="2">
    <source>
        <dbReference type="EMBL" id="MFB0834059.1"/>
    </source>
</evidence>
<evidence type="ECO:0000259" key="1">
    <source>
        <dbReference type="PROSITE" id="PS51186"/>
    </source>
</evidence>
<dbReference type="Gene3D" id="3.40.630.30">
    <property type="match status" value="1"/>
</dbReference>
<keyword evidence="2" id="KW-0012">Acyltransferase</keyword>
<dbReference type="InterPro" id="IPR000182">
    <property type="entry name" value="GNAT_dom"/>
</dbReference>
<comment type="caution">
    <text evidence="2">The sequence shown here is derived from an EMBL/GenBank/DDBJ whole genome shotgun (WGS) entry which is preliminary data.</text>
</comment>
<dbReference type="Proteomes" id="UP001575652">
    <property type="component" value="Unassembled WGS sequence"/>
</dbReference>
<dbReference type="InterPro" id="IPR016181">
    <property type="entry name" value="Acyl_CoA_acyltransferase"/>
</dbReference>
<keyword evidence="3" id="KW-1185">Reference proteome</keyword>
<feature type="domain" description="N-acetyltransferase" evidence="1">
    <location>
        <begin position="224"/>
        <end position="367"/>
    </location>
</feature>
<dbReference type="RefSeq" id="WP_373971225.1">
    <property type="nucleotide sequence ID" value="NZ_JBHDLJ010000003.1"/>
</dbReference>
<protein>
    <submittedName>
        <fullName evidence="2">GNAT family N-acetyltransferase</fullName>
        <ecNumber evidence="2">2.3.1.-</ecNumber>
    </submittedName>
</protein>
<accession>A0ABV4UKD4</accession>
<dbReference type="EMBL" id="JBHDLJ010000003">
    <property type="protein sequence ID" value="MFB0834059.1"/>
    <property type="molecule type" value="Genomic_DNA"/>
</dbReference>
<sequence>MTDISIHSLPLPAGLDEPGGRDFAAAAELEDAAWAELLGHGDFCEGPGRRLAREQPSDYSTSLRLVARDTGTGGTIVGTASLWLPMAENTDMAVVHVAVAPGHRRRGIGSGLFAAAERESASRGRTKLNSWVNYPEAPLSGIDGALAPAEGDGGVSADAPATRFAVGLGMELKQVERVSRLEVAGAGAVMARLEAEARSAAAEDYDVVGWVGPVPDEAVEDYCRMIERMDTDPPMGGLEWEQSVWDEARLRVAEDREARRGSFSVHTCAVHRRTGELVAFSVLEVVRDLPEVAFQEDTLVMEEHRGHRLGLLVKTANYRRLLGAWPDVQRIYTWNAEENQHMLGINVDMGFRPVHAEGAWEKKLDIKG</sequence>
<dbReference type="EC" id="2.3.1.-" evidence="2"/>
<proteinExistence type="predicted"/>
<evidence type="ECO:0000313" key="3">
    <source>
        <dbReference type="Proteomes" id="UP001575652"/>
    </source>
</evidence>
<dbReference type="CDD" id="cd04301">
    <property type="entry name" value="NAT_SF"/>
    <property type="match status" value="1"/>
</dbReference>
<gene>
    <name evidence="2" type="ORF">ACETWP_05595</name>
</gene>